<evidence type="ECO:0000256" key="7">
    <source>
        <dbReference type="ARBA" id="ARBA00049442"/>
    </source>
</evidence>
<evidence type="ECO:0000256" key="1">
    <source>
        <dbReference type="ARBA" id="ARBA00004871"/>
    </source>
</evidence>
<dbReference type="HOGENOM" id="CLU_044063_4_1_0"/>
<evidence type="ECO:0000256" key="8">
    <source>
        <dbReference type="HAMAP-Rule" id="MF_00222"/>
    </source>
</evidence>
<evidence type="ECO:0000259" key="11">
    <source>
        <dbReference type="Pfam" id="PF18317"/>
    </source>
</evidence>
<dbReference type="GO" id="GO:0008652">
    <property type="term" value="P:amino acid biosynthetic process"/>
    <property type="evidence" value="ECO:0007669"/>
    <property type="project" value="UniProtKB-KW"/>
</dbReference>
<gene>
    <name evidence="8" type="primary">aroE</name>
    <name evidence="12" type="ordered locus">Selin_0249</name>
</gene>
<dbReference type="GO" id="GO:0005829">
    <property type="term" value="C:cytosol"/>
    <property type="evidence" value="ECO:0007669"/>
    <property type="project" value="TreeGrafter"/>
</dbReference>
<dbReference type="InterPro" id="IPR006151">
    <property type="entry name" value="Shikm_DH/Glu-tRNA_Rdtase"/>
</dbReference>
<dbReference type="InterPro" id="IPR036291">
    <property type="entry name" value="NAD(P)-bd_dom_sf"/>
</dbReference>
<comment type="catalytic activity">
    <reaction evidence="7 8">
        <text>shikimate + NADP(+) = 3-dehydroshikimate + NADPH + H(+)</text>
        <dbReference type="Rhea" id="RHEA:17737"/>
        <dbReference type="ChEBI" id="CHEBI:15378"/>
        <dbReference type="ChEBI" id="CHEBI:16630"/>
        <dbReference type="ChEBI" id="CHEBI:36208"/>
        <dbReference type="ChEBI" id="CHEBI:57783"/>
        <dbReference type="ChEBI" id="CHEBI:58349"/>
        <dbReference type="EC" id="1.1.1.25"/>
    </reaction>
</comment>
<dbReference type="GO" id="GO:0019632">
    <property type="term" value="P:shikimate metabolic process"/>
    <property type="evidence" value="ECO:0007669"/>
    <property type="project" value="InterPro"/>
</dbReference>
<evidence type="ECO:0000256" key="3">
    <source>
        <dbReference type="ARBA" id="ARBA00022605"/>
    </source>
</evidence>
<keyword evidence="6 8" id="KW-0057">Aromatic amino acid biosynthesis</keyword>
<sequence length="283" mass="30372">MLKTSPQMQVFGIVGKDTSYSLSPVLHNAMFRHSGYGGTYVALPARDEATLRGLLAACRGGAVRGLNITVPWKESAAALVDFLDPTARSCGAVNTVVCRENGLWGYNTDGNGFCRSLVEESGMILEGARVVILGAGGAARGIVHALLQNAVHSVLVYNRSPEKARRLAHDAADARVSAVSELPSMEGSIVVNTTSAGMKDDRTQLFSAQQLKGAAYFYDIVYAPARTIHMEISWKANVPCCNGKGMLLWQALIAFELFTGFKCPVSAVRRALDEAAANKWFAE</sequence>
<dbReference type="InParanoid" id="E6W6K5"/>
<feature type="domain" description="Quinate/shikimate 5-dehydrogenase/glutamyl-tRNA reductase" evidence="9">
    <location>
        <begin position="124"/>
        <end position="196"/>
    </location>
</feature>
<comment type="function">
    <text evidence="8">Involved in the biosynthesis of the chorismate, which leads to the biosynthesis of aromatic amino acids. Catalyzes the reversible NADPH linked reduction of 3-dehydroshikimate (DHSA) to yield shikimate (SA).</text>
</comment>
<dbReference type="eggNOG" id="COG0169">
    <property type="taxonomic scope" value="Bacteria"/>
</dbReference>
<dbReference type="AlphaFoldDB" id="E6W6K5"/>
<comment type="caution">
    <text evidence="8">Lacks conserved residue(s) required for the propagation of feature annotation.</text>
</comment>
<dbReference type="KEGG" id="din:Selin_0249"/>
<dbReference type="EC" id="1.1.1.25" evidence="2 8"/>
<feature type="binding site" evidence="8">
    <location>
        <position position="109"/>
    </location>
    <ligand>
        <name>shikimate</name>
        <dbReference type="ChEBI" id="CHEBI:36208"/>
    </ligand>
</feature>
<protein>
    <recommendedName>
        <fullName evidence="2 8">Shikimate dehydrogenase (NADP(+))</fullName>
        <shortName evidence="8">SDH</shortName>
        <ecNumber evidence="2 8">1.1.1.25</ecNumber>
    </recommendedName>
</protein>
<evidence type="ECO:0000313" key="12">
    <source>
        <dbReference type="EMBL" id="ADU65005.1"/>
    </source>
</evidence>
<feature type="binding site" evidence="8">
    <location>
        <position position="222"/>
    </location>
    <ligand>
        <name>shikimate</name>
        <dbReference type="ChEBI" id="CHEBI:36208"/>
    </ligand>
</feature>
<feature type="domain" description="SDH C-terminal" evidence="11">
    <location>
        <begin position="245"/>
        <end position="272"/>
    </location>
</feature>
<reference evidence="12 13" key="1">
    <citation type="submission" date="2010-12" db="EMBL/GenBank/DDBJ databases">
        <title>Complete sequence of Desulfurispirillum indicum S5.</title>
        <authorList>
            <consortium name="US DOE Joint Genome Institute"/>
            <person name="Lucas S."/>
            <person name="Copeland A."/>
            <person name="Lapidus A."/>
            <person name="Cheng J.-F."/>
            <person name="Goodwin L."/>
            <person name="Pitluck S."/>
            <person name="Chertkov O."/>
            <person name="Held B."/>
            <person name="Detter J.C."/>
            <person name="Han C."/>
            <person name="Tapia R."/>
            <person name="Land M."/>
            <person name="Hauser L."/>
            <person name="Kyrpides N."/>
            <person name="Ivanova N."/>
            <person name="Mikhailova N."/>
            <person name="Haggblom M."/>
            <person name="Rauschenbach I."/>
            <person name="Bini E."/>
            <person name="Woyke T."/>
        </authorList>
    </citation>
    <scope>NUCLEOTIDE SEQUENCE [LARGE SCALE GENOMIC DNA]</scope>
    <source>
        <strain evidence="13">ATCC BAA-1389 / DSM 22839 / S5</strain>
    </source>
</reference>
<dbReference type="Proteomes" id="UP000002572">
    <property type="component" value="Chromosome"/>
</dbReference>
<dbReference type="STRING" id="653733.Selin_0249"/>
<evidence type="ECO:0000259" key="10">
    <source>
        <dbReference type="Pfam" id="PF08501"/>
    </source>
</evidence>
<feature type="binding site" evidence="8">
    <location>
        <position position="250"/>
    </location>
    <ligand>
        <name>shikimate</name>
        <dbReference type="ChEBI" id="CHEBI:36208"/>
    </ligand>
</feature>
<dbReference type="GO" id="GO:0050661">
    <property type="term" value="F:NADP binding"/>
    <property type="evidence" value="ECO:0007669"/>
    <property type="project" value="InterPro"/>
</dbReference>
<evidence type="ECO:0000259" key="9">
    <source>
        <dbReference type="Pfam" id="PF01488"/>
    </source>
</evidence>
<feature type="binding site" evidence="8">
    <location>
        <position position="220"/>
    </location>
    <ligand>
        <name>NADP(+)</name>
        <dbReference type="ChEBI" id="CHEBI:58349"/>
    </ligand>
</feature>
<dbReference type="Gene3D" id="3.40.50.720">
    <property type="entry name" value="NAD(P)-binding Rossmann-like Domain"/>
    <property type="match status" value="1"/>
</dbReference>
<dbReference type="SUPFAM" id="SSF53223">
    <property type="entry name" value="Aminoacid dehydrogenase-like, N-terminal domain"/>
    <property type="match status" value="1"/>
</dbReference>
<dbReference type="GO" id="GO:0009423">
    <property type="term" value="P:chorismate biosynthetic process"/>
    <property type="evidence" value="ECO:0007669"/>
    <property type="project" value="UniProtKB-UniRule"/>
</dbReference>
<feature type="domain" description="Shikimate dehydrogenase substrate binding N-terminal" evidence="10">
    <location>
        <begin position="13"/>
        <end position="96"/>
    </location>
</feature>
<comment type="pathway">
    <text evidence="1 8">Metabolic intermediate biosynthesis; chorismate biosynthesis; chorismate from D-erythrose 4-phosphate and phosphoenolpyruvate: step 4/7.</text>
</comment>
<dbReference type="OrthoDB" id="9792692at2"/>
<dbReference type="FunCoup" id="E6W6K5">
    <property type="interactions" value="168"/>
</dbReference>
<dbReference type="SUPFAM" id="SSF51735">
    <property type="entry name" value="NAD(P)-binding Rossmann-fold domains"/>
    <property type="match status" value="1"/>
</dbReference>
<dbReference type="InterPro" id="IPR013708">
    <property type="entry name" value="Shikimate_DH-bd_N"/>
</dbReference>
<accession>E6W6K5</accession>
<evidence type="ECO:0000313" key="13">
    <source>
        <dbReference type="Proteomes" id="UP000002572"/>
    </source>
</evidence>
<dbReference type="Pfam" id="PF01488">
    <property type="entry name" value="Shikimate_DH"/>
    <property type="match status" value="1"/>
</dbReference>
<keyword evidence="13" id="KW-1185">Reference proteome</keyword>
<feature type="binding site" evidence="8">
    <location>
        <position position="94"/>
    </location>
    <ligand>
        <name>shikimate</name>
        <dbReference type="ChEBI" id="CHEBI:36208"/>
    </ligand>
</feature>
<dbReference type="EMBL" id="CP002432">
    <property type="protein sequence ID" value="ADU65005.1"/>
    <property type="molecule type" value="Genomic_DNA"/>
</dbReference>
<keyword evidence="3 8" id="KW-0028">Amino-acid biosynthesis</keyword>
<dbReference type="Pfam" id="PF08501">
    <property type="entry name" value="Shikimate_dh_N"/>
    <property type="match status" value="1"/>
</dbReference>
<dbReference type="Pfam" id="PF18317">
    <property type="entry name" value="SDH_C"/>
    <property type="match status" value="1"/>
</dbReference>
<dbReference type="Gene3D" id="3.40.50.10860">
    <property type="entry name" value="Leucine Dehydrogenase, chain A, domain 1"/>
    <property type="match status" value="1"/>
</dbReference>
<dbReference type="PANTHER" id="PTHR21089">
    <property type="entry name" value="SHIKIMATE DEHYDROGENASE"/>
    <property type="match status" value="1"/>
</dbReference>
<proteinExistence type="inferred from homology"/>
<dbReference type="UniPathway" id="UPA00053">
    <property type="reaction ID" value="UER00087"/>
</dbReference>
<feature type="binding site" evidence="8">
    <location>
        <begin position="134"/>
        <end position="138"/>
    </location>
    <ligand>
        <name>NADP(+)</name>
        <dbReference type="ChEBI" id="CHEBI:58349"/>
    </ligand>
</feature>
<keyword evidence="4 8" id="KW-0521">NADP</keyword>
<dbReference type="InterPro" id="IPR041121">
    <property type="entry name" value="SDH_C"/>
</dbReference>
<dbReference type="NCBIfam" id="TIGR00507">
    <property type="entry name" value="aroE"/>
    <property type="match status" value="1"/>
</dbReference>
<evidence type="ECO:0000256" key="5">
    <source>
        <dbReference type="ARBA" id="ARBA00023002"/>
    </source>
</evidence>
<dbReference type="CDD" id="cd01065">
    <property type="entry name" value="NAD_bind_Shikimate_DH"/>
    <property type="match status" value="1"/>
</dbReference>
<name>E6W6K5_DESIS</name>
<organism evidence="12 13">
    <name type="scientific">Desulfurispirillum indicum (strain ATCC BAA-1389 / DSM 22839 / S5)</name>
    <dbReference type="NCBI Taxonomy" id="653733"/>
    <lineage>
        <taxon>Bacteria</taxon>
        <taxon>Pseudomonadati</taxon>
        <taxon>Chrysiogenota</taxon>
        <taxon>Chrysiogenia</taxon>
        <taxon>Chrysiogenales</taxon>
        <taxon>Chrysiogenaceae</taxon>
        <taxon>Desulfurispirillum</taxon>
    </lineage>
</organism>
<evidence type="ECO:0000256" key="2">
    <source>
        <dbReference type="ARBA" id="ARBA00012962"/>
    </source>
</evidence>
<feature type="binding site" evidence="8">
    <location>
        <position position="69"/>
    </location>
    <ligand>
        <name>shikimate</name>
        <dbReference type="ChEBI" id="CHEBI:36208"/>
    </ligand>
</feature>
<dbReference type="RefSeq" id="WP_013504894.1">
    <property type="nucleotide sequence ID" value="NC_014836.1"/>
</dbReference>
<dbReference type="InterPro" id="IPR022893">
    <property type="entry name" value="Shikimate_DH_fam"/>
</dbReference>
<comment type="similarity">
    <text evidence="8">Belongs to the shikimate dehydrogenase family.</text>
</comment>
<dbReference type="InterPro" id="IPR046346">
    <property type="entry name" value="Aminoacid_DH-like_N_sf"/>
</dbReference>
<evidence type="ECO:0000256" key="6">
    <source>
        <dbReference type="ARBA" id="ARBA00023141"/>
    </source>
</evidence>
<feature type="active site" description="Proton acceptor" evidence="8">
    <location>
        <position position="73"/>
    </location>
</feature>
<keyword evidence="5 8" id="KW-0560">Oxidoreductase</keyword>
<dbReference type="PANTHER" id="PTHR21089:SF1">
    <property type="entry name" value="BIFUNCTIONAL 3-DEHYDROQUINATE DEHYDRATASE_SHIKIMATE DEHYDROGENASE, CHLOROPLASTIC"/>
    <property type="match status" value="1"/>
</dbReference>
<feature type="binding site" evidence="8">
    <location>
        <position position="243"/>
    </location>
    <ligand>
        <name>NADP(+)</name>
        <dbReference type="ChEBI" id="CHEBI:58349"/>
    </ligand>
</feature>
<feature type="binding site" evidence="8">
    <location>
        <begin position="21"/>
        <end position="23"/>
    </location>
    <ligand>
        <name>shikimate</name>
        <dbReference type="ChEBI" id="CHEBI:36208"/>
    </ligand>
</feature>
<dbReference type="HAMAP" id="MF_00222">
    <property type="entry name" value="Shikimate_DH_AroE"/>
    <property type="match status" value="1"/>
</dbReference>
<comment type="subunit">
    <text evidence="8">Homodimer.</text>
</comment>
<evidence type="ECO:0000256" key="4">
    <source>
        <dbReference type="ARBA" id="ARBA00022857"/>
    </source>
</evidence>
<dbReference type="GO" id="GO:0009073">
    <property type="term" value="P:aromatic amino acid family biosynthetic process"/>
    <property type="evidence" value="ECO:0007669"/>
    <property type="project" value="UniProtKB-KW"/>
</dbReference>
<dbReference type="InterPro" id="IPR011342">
    <property type="entry name" value="Shikimate_DH"/>
</dbReference>
<dbReference type="GO" id="GO:0004764">
    <property type="term" value="F:shikimate 3-dehydrogenase (NADP+) activity"/>
    <property type="evidence" value="ECO:0007669"/>
    <property type="project" value="UniProtKB-UniRule"/>
</dbReference>